<dbReference type="Gene3D" id="3.40.50.720">
    <property type="entry name" value="NAD(P)-binding Rossmann-like Domain"/>
    <property type="match status" value="1"/>
</dbReference>
<evidence type="ECO:0000313" key="3">
    <source>
        <dbReference type="EMBL" id="HDR52003.1"/>
    </source>
</evidence>
<feature type="domain" description="Polysaccharide biosynthesis protein CapD-like" evidence="2">
    <location>
        <begin position="15"/>
        <end position="296"/>
    </location>
</feature>
<comment type="similarity">
    <text evidence="1">Belongs to the polysaccharide synthase family.</text>
</comment>
<dbReference type="InterPro" id="IPR003869">
    <property type="entry name" value="Polysac_CapD-like"/>
</dbReference>
<dbReference type="AlphaFoldDB" id="A0A831LLV6"/>
<evidence type="ECO:0000259" key="2">
    <source>
        <dbReference type="Pfam" id="PF02719"/>
    </source>
</evidence>
<proteinExistence type="inferred from homology"/>
<dbReference type="EMBL" id="DSDK01000565">
    <property type="protein sequence ID" value="HDR52003.1"/>
    <property type="molecule type" value="Genomic_DNA"/>
</dbReference>
<sequence length="354" mass="39784">MRNSKIEQELTGSVVMVTGGAGFIGTGIVRQLMNYDVKQIIVLDDSVSHLQDLTAKFPTPVLSRLKLIPGNVKNEQQMRNIFSEYRPWIVFHAAGYQNIAFMENFPFYSLEVNIFGAKIMADLSGEYRVKRFINLSSDVALNPVSIMGASKRIGEMYIQALAQTKKYPTRFASVRFGNLATPSSAALQLLEKQIGHGGPVTIPVKNARFWLTSLEETVRLILQAAFMGNNGKLFSLALGESVTYYDLAVNTIVAYGYEPHKQIEIRITGEPEDEKLYNEPDYPEEILKPTAHPQIREEKRLSIDYATLNRQINKLLGTLDDQNLNELIEQMMYIVPEYISHNKGFSDGGSKSTC</sequence>
<organism evidence="3">
    <name type="scientific">Mariniphaga anaerophila</name>
    <dbReference type="NCBI Taxonomy" id="1484053"/>
    <lineage>
        <taxon>Bacteria</taxon>
        <taxon>Pseudomonadati</taxon>
        <taxon>Bacteroidota</taxon>
        <taxon>Bacteroidia</taxon>
        <taxon>Marinilabiliales</taxon>
        <taxon>Prolixibacteraceae</taxon>
        <taxon>Mariniphaga</taxon>
    </lineage>
</organism>
<dbReference type="InterPro" id="IPR036291">
    <property type="entry name" value="NAD(P)-bd_dom_sf"/>
</dbReference>
<gene>
    <name evidence="3" type="ORF">ENN90_10370</name>
</gene>
<dbReference type="PANTHER" id="PTHR43318">
    <property type="entry name" value="UDP-N-ACETYLGLUCOSAMINE 4,6-DEHYDRATASE"/>
    <property type="match status" value="1"/>
</dbReference>
<name>A0A831LLV6_9BACT</name>
<dbReference type="Pfam" id="PF02719">
    <property type="entry name" value="Polysacc_synt_2"/>
    <property type="match status" value="1"/>
</dbReference>
<reference evidence="3" key="1">
    <citation type="journal article" date="2020" name="mSystems">
        <title>Genome- and Community-Level Interaction Insights into Carbon Utilization and Element Cycling Functions of Hydrothermarchaeota in Hydrothermal Sediment.</title>
        <authorList>
            <person name="Zhou Z."/>
            <person name="Liu Y."/>
            <person name="Xu W."/>
            <person name="Pan J."/>
            <person name="Luo Z.H."/>
            <person name="Li M."/>
        </authorList>
    </citation>
    <scope>NUCLEOTIDE SEQUENCE [LARGE SCALE GENOMIC DNA]</scope>
    <source>
        <strain evidence="3">SpSt-1217</strain>
    </source>
</reference>
<dbReference type="SUPFAM" id="SSF51735">
    <property type="entry name" value="NAD(P)-binding Rossmann-fold domains"/>
    <property type="match status" value="1"/>
</dbReference>
<dbReference type="InterPro" id="IPR051203">
    <property type="entry name" value="Polysaccharide_Synthase-Rel"/>
</dbReference>
<comment type="caution">
    <text evidence="3">The sequence shown here is derived from an EMBL/GenBank/DDBJ whole genome shotgun (WGS) entry which is preliminary data.</text>
</comment>
<dbReference type="Proteomes" id="UP000886047">
    <property type="component" value="Unassembled WGS sequence"/>
</dbReference>
<accession>A0A831LLV6</accession>
<protein>
    <submittedName>
        <fullName evidence="3">Polysaccharide biosynthesis protein</fullName>
    </submittedName>
</protein>
<dbReference type="PANTHER" id="PTHR43318:SF1">
    <property type="entry name" value="POLYSACCHARIDE BIOSYNTHESIS PROTEIN EPSC-RELATED"/>
    <property type="match status" value="1"/>
</dbReference>
<evidence type="ECO:0000256" key="1">
    <source>
        <dbReference type="ARBA" id="ARBA00007430"/>
    </source>
</evidence>